<name>A0A8B2NH97_9HYPH</name>
<feature type="domain" description="ABC transporter" evidence="6">
    <location>
        <begin position="4"/>
        <end position="236"/>
    </location>
</feature>
<keyword evidence="8" id="KW-1185">Reference proteome</keyword>
<accession>A0A8B2NH97</accession>
<keyword evidence="5" id="KW-0029">Amino-acid transport</keyword>
<dbReference type="OrthoDB" id="9806149at2"/>
<evidence type="ECO:0000259" key="6">
    <source>
        <dbReference type="PROSITE" id="PS50893"/>
    </source>
</evidence>
<dbReference type="InterPro" id="IPR003593">
    <property type="entry name" value="AAA+_ATPase"/>
</dbReference>
<gene>
    <name evidence="7" type="ORF">DLJ53_29305</name>
</gene>
<dbReference type="SUPFAM" id="SSF52540">
    <property type="entry name" value="P-loop containing nucleoside triphosphate hydrolases"/>
    <property type="match status" value="1"/>
</dbReference>
<reference evidence="7 8" key="1">
    <citation type="submission" date="2018-05" db="EMBL/GenBank/DDBJ databases">
        <title>Acuticoccus sediminis sp. nov., isolated from deep-sea sediment of Indian Ocean.</title>
        <authorList>
            <person name="Liu X."/>
            <person name="Lai Q."/>
            <person name="Du Y."/>
            <person name="Sun F."/>
            <person name="Zhang X."/>
            <person name="Wang S."/>
            <person name="Shao Z."/>
        </authorList>
    </citation>
    <scope>NUCLEOTIDE SEQUENCE [LARGE SCALE GENOMIC DNA]</scope>
    <source>
        <strain evidence="7 8">PTG4-2</strain>
    </source>
</reference>
<evidence type="ECO:0000256" key="3">
    <source>
        <dbReference type="ARBA" id="ARBA00022741"/>
    </source>
</evidence>
<dbReference type="EMBL" id="QHHQ01000009">
    <property type="protein sequence ID" value="RAH97303.1"/>
    <property type="molecule type" value="Genomic_DNA"/>
</dbReference>
<dbReference type="InterPro" id="IPR003439">
    <property type="entry name" value="ABC_transporter-like_ATP-bd"/>
</dbReference>
<keyword evidence="3" id="KW-0547">Nucleotide-binding</keyword>
<evidence type="ECO:0000256" key="5">
    <source>
        <dbReference type="ARBA" id="ARBA00022970"/>
    </source>
</evidence>
<dbReference type="InterPro" id="IPR017871">
    <property type="entry name" value="ABC_transporter-like_CS"/>
</dbReference>
<dbReference type="CDD" id="cd03224">
    <property type="entry name" value="ABC_TM1139_LivF_branched"/>
    <property type="match status" value="1"/>
</dbReference>
<evidence type="ECO:0000313" key="7">
    <source>
        <dbReference type="EMBL" id="RAH97303.1"/>
    </source>
</evidence>
<dbReference type="AlphaFoldDB" id="A0A8B2NH97"/>
<evidence type="ECO:0000313" key="8">
    <source>
        <dbReference type="Proteomes" id="UP000249590"/>
    </source>
</evidence>
<dbReference type="RefSeq" id="WP_111351807.1">
    <property type="nucleotide sequence ID" value="NZ_QHHQ01000009.1"/>
</dbReference>
<protein>
    <submittedName>
        <fullName evidence="7">ABC transporter ATP-binding protein</fullName>
    </submittedName>
</protein>
<sequence length="238" mass="25846">MSMLKVRGLKGGYGGRLIVDGIDLDVAAGEIVTVIGQNGAGKSTMLKSIFNMVPVRGGAVALDGADIMSVSPYRMLTVGLAYIPQHHSVFPKLTIAENLRMGGYLLDDKALLHERTAMVEEMFPILKARRAEYAASLSGGEQRMLEIARTLIMDPKVVMLDEPSIGLAPKMVDLVFSTARRLAEAGKGILMVEQNVKKALMASDRGYVLELGQVRIQDEARALIADERVSRLYMGVRG</sequence>
<proteinExistence type="inferred from homology"/>
<dbReference type="GO" id="GO:0005524">
    <property type="term" value="F:ATP binding"/>
    <property type="evidence" value="ECO:0007669"/>
    <property type="project" value="UniProtKB-KW"/>
</dbReference>
<dbReference type="PROSITE" id="PS50893">
    <property type="entry name" value="ABC_TRANSPORTER_2"/>
    <property type="match status" value="1"/>
</dbReference>
<keyword evidence="2" id="KW-0813">Transport</keyword>
<keyword evidence="4 7" id="KW-0067">ATP-binding</keyword>
<dbReference type="Pfam" id="PF00005">
    <property type="entry name" value="ABC_tran"/>
    <property type="match status" value="1"/>
</dbReference>
<dbReference type="Proteomes" id="UP000249590">
    <property type="component" value="Unassembled WGS sequence"/>
</dbReference>
<dbReference type="GO" id="GO:0016887">
    <property type="term" value="F:ATP hydrolysis activity"/>
    <property type="evidence" value="ECO:0007669"/>
    <property type="project" value="InterPro"/>
</dbReference>
<dbReference type="PANTHER" id="PTHR43820">
    <property type="entry name" value="HIGH-AFFINITY BRANCHED-CHAIN AMINO ACID TRANSPORT ATP-BINDING PROTEIN LIVF"/>
    <property type="match status" value="1"/>
</dbReference>
<dbReference type="InterPro" id="IPR052156">
    <property type="entry name" value="BCAA_Transport_ATP-bd_LivF"/>
</dbReference>
<evidence type="ECO:0000256" key="4">
    <source>
        <dbReference type="ARBA" id="ARBA00022840"/>
    </source>
</evidence>
<dbReference type="GO" id="GO:0015658">
    <property type="term" value="F:branched-chain amino acid transmembrane transporter activity"/>
    <property type="evidence" value="ECO:0007669"/>
    <property type="project" value="TreeGrafter"/>
</dbReference>
<comment type="similarity">
    <text evidence="1">Belongs to the ABC transporter superfamily.</text>
</comment>
<dbReference type="SMART" id="SM00382">
    <property type="entry name" value="AAA"/>
    <property type="match status" value="1"/>
</dbReference>
<dbReference type="InterPro" id="IPR027417">
    <property type="entry name" value="P-loop_NTPase"/>
</dbReference>
<comment type="caution">
    <text evidence="7">The sequence shown here is derived from an EMBL/GenBank/DDBJ whole genome shotgun (WGS) entry which is preliminary data.</text>
</comment>
<dbReference type="PROSITE" id="PS00211">
    <property type="entry name" value="ABC_TRANSPORTER_1"/>
    <property type="match status" value="1"/>
</dbReference>
<dbReference type="GO" id="GO:0015807">
    <property type="term" value="P:L-amino acid transport"/>
    <property type="evidence" value="ECO:0007669"/>
    <property type="project" value="TreeGrafter"/>
</dbReference>
<organism evidence="7 8">
    <name type="scientific">Acuticoccus sediminis</name>
    <dbReference type="NCBI Taxonomy" id="2184697"/>
    <lineage>
        <taxon>Bacteria</taxon>
        <taxon>Pseudomonadati</taxon>
        <taxon>Pseudomonadota</taxon>
        <taxon>Alphaproteobacteria</taxon>
        <taxon>Hyphomicrobiales</taxon>
        <taxon>Amorphaceae</taxon>
        <taxon>Acuticoccus</taxon>
    </lineage>
</organism>
<evidence type="ECO:0000256" key="1">
    <source>
        <dbReference type="ARBA" id="ARBA00005417"/>
    </source>
</evidence>
<evidence type="ECO:0000256" key="2">
    <source>
        <dbReference type="ARBA" id="ARBA00022448"/>
    </source>
</evidence>
<dbReference type="PANTHER" id="PTHR43820:SF7">
    <property type="entry name" value="BRANCHED-CHAIN AMINO ACID TRANSPORT ATP-BINDING PROTEIN LIVF-RELATED"/>
    <property type="match status" value="1"/>
</dbReference>
<dbReference type="Gene3D" id="3.40.50.300">
    <property type="entry name" value="P-loop containing nucleotide triphosphate hydrolases"/>
    <property type="match status" value="1"/>
</dbReference>